<dbReference type="InterPro" id="IPR011330">
    <property type="entry name" value="Glyco_hydro/deAcase_b/a-brl"/>
</dbReference>
<dbReference type="Pfam" id="PF01522">
    <property type="entry name" value="Polysacc_deac_1"/>
    <property type="match status" value="1"/>
</dbReference>
<dbReference type="PANTHER" id="PTHR34216:SF3">
    <property type="entry name" value="POLY-BETA-1,6-N-ACETYL-D-GLUCOSAMINE N-DEACETYLASE"/>
    <property type="match status" value="1"/>
</dbReference>
<dbReference type="SUPFAM" id="SSF88713">
    <property type="entry name" value="Glycoside hydrolase/deacetylase"/>
    <property type="match status" value="1"/>
</dbReference>
<dbReference type="STRING" id="459349.CLOAM0678"/>
<dbReference type="GO" id="GO:0005975">
    <property type="term" value="P:carbohydrate metabolic process"/>
    <property type="evidence" value="ECO:0007669"/>
    <property type="project" value="InterPro"/>
</dbReference>
<keyword evidence="2" id="KW-0732">Signal</keyword>
<comment type="subcellular location">
    <subcellularLocation>
        <location evidence="1">Secreted</location>
    </subcellularLocation>
</comment>
<dbReference type="OrthoDB" id="9813467at2"/>
<evidence type="ECO:0000259" key="3">
    <source>
        <dbReference type="PROSITE" id="PS51677"/>
    </source>
</evidence>
<dbReference type="Proteomes" id="UP000002019">
    <property type="component" value="Chromosome"/>
</dbReference>
<reference evidence="4 5" key="1">
    <citation type="journal article" date="2008" name="J. Bacteriol.">
        <title>'Candidatus Cloacamonas acidaminovorans': genome sequence reconstruction provides a first glimpse of a new bacterial division.</title>
        <authorList>
            <person name="Pelletier E."/>
            <person name="Kreimeyer A."/>
            <person name="Bocs S."/>
            <person name="Rouy Z."/>
            <person name="Gyapay G."/>
            <person name="Chouari R."/>
            <person name="Riviere D."/>
            <person name="Ganesan A."/>
            <person name="Daegelen P."/>
            <person name="Sghir A."/>
            <person name="Cohen G.N."/>
            <person name="Medigue C."/>
            <person name="Weissenbach J."/>
            <person name="Le Paslier D."/>
        </authorList>
    </citation>
    <scope>NUCLEOTIDE SEQUENCE [LARGE SCALE GENOMIC DNA]</scope>
    <source>
        <strain evidence="5">Evry</strain>
    </source>
</reference>
<evidence type="ECO:0000256" key="1">
    <source>
        <dbReference type="ARBA" id="ARBA00004613"/>
    </source>
</evidence>
<feature type="domain" description="NodB homology" evidence="3">
    <location>
        <begin position="45"/>
        <end position="305"/>
    </location>
</feature>
<dbReference type="HOGENOM" id="CLU_030024_1_1_0"/>
<dbReference type="GO" id="GO:0016810">
    <property type="term" value="F:hydrolase activity, acting on carbon-nitrogen (but not peptide) bonds"/>
    <property type="evidence" value="ECO:0007669"/>
    <property type="project" value="InterPro"/>
</dbReference>
<dbReference type="eggNOG" id="COG0726">
    <property type="taxonomic scope" value="Bacteria"/>
</dbReference>
<protein>
    <recommendedName>
        <fullName evidence="3">NodB homology domain-containing protein</fullName>
    </recommendedName>
</protein>
<dbReference type="CDD" id="cd10918">
    <property type="entry name" value="CE4_NodB_like_5s_6s"/>
    <property type="match status" value="1"/>
</dbReference>
<dbReference type="GO" id="GO:0005576">
    <property type="term" value="C:extracellular region"/>
    <property type="evidence" value="ECO:0007669"/>
    <property type="project" value="UniProtKB-SubCell"/>
</dbReference>
<dbReference type="RefSeq" id="WP_015424422.1">
    <property type="nucleotide sequence ID" value="NC_020449.1"/>
</dbReference>
<dbReference type="KEGG" id="caci:CLOAM0678"/>
<keyword evidence="4" id="KW-0378">Hydrolase</keyword>
<sequence>MNYSIVVMFHEIHSSVWFNEVLVHLGKKYKFVNADQLYENIHSTGLCHITFDDGHRSFFENAYPVLYELQIPATLFVSPKVIEEETNYWFQSVRKLNNNDFHQYVCKKVSYRFSNPITDFSVYSILKSIPVKIILELIENYESENRIEEEPYMNITKEQLIELNNSGLVEIGSHTNNHPILINESDKVSELEIKDSIKMLEDMIGHNIDYFAFPNGQPGLDFGEREIRILNEIGIKLAFSTSSQKIYGKINNYMVPRIGISKGNNFYIDNKIRFAKQWSQLRSISHRNTEGKERKRLKSMLLLDQ</sequence>
<dbReference type="Gene3D" id="3.20.20.370">
    <property type="entry name" value="Glycoside hydrolase/deacetylase"/>
    <property type="match status" value="1"/>
</dbReference>
<evidence type="ECO:0000313" key="4">
    <source>
        <dbReference type="EMBL" id="CAO80562.1"/>
    </source>
</evidence>
<name>B0VGV3_CLOAI</name>
<keyword evidence="5" id="KW-1185">Reference proteome</keyword>
<dbReference type="PANTHER" id="PTHR34216">
    <property type="match status" value="1"/>
</dbReference>
<accession>B0VGV3</accession>
<dbReference type="AlphaFoldDB" id="B0VGV3"/>
<gene>
    <name evidence="4" type="ordered locus">CLOAM0678</name>
</gene>
<proteinExistence type="predicted"/>
<evidence type="ECO:0000313" key="5">
    <source>
        <dbReference type="Proteomes" id="UP000002019"/>
    </source>
</evidence>
<dbReference type="EMBL" id="CU466930">
    <property type="protein sequence ID" value="CAO80562.1"/>
    <property type="molecule type" value="Genomic_DNA"/>
</dbReference>
<dbReference type="InterPro" id="IPR051398">
    <property type="entry name" value="Polysacch_Deacetylase"/>
</dbReference>
<evidence type="ECO:0000256" key="2">
    <source>
        <dbReference type="ARBA" id="ARBA00022729"/>
    </source>
</evidence>
<organism evidence="4 5">
    <name type="scientific">Cloacimonas acidaminovorans (strain Evry)</name>
    <dbReference type="NCBI Taxonomy" id="459349"/>
    <lineage>
        <taxon>Bacteria</taxon>
        <taxon>Pseudomonadati</taxon>
        <taxon>Candidatus Cloacimonadota</taxon>
        <taxon>Candidatus Cloacimonadia</taxon>
        <taxon>Candidatus Cloacimonadales</taxon>
        <taxon>Candidatus Cloacimonadaceae</taxon>
        <taxon>Candidatus Cloacimonas</taxon>
    </lineage>
</organism>
<dbReference type="PROSITE" id="PS51677">
    <property type="entry name" value="NODB"/>
    <property type="match status" value="1"/>
</dbReference>
<dbReference type="InterPro" id="IPR002509">
    <property type="entry name" value="NODB_dom"/>
</dbReference>